<feature type="compositionally biased region" description="Basic and acidic residues" evidence="3">
    <location>
        <begin position="109"/>
        <end position="126"/>
    </location>
</feature>
<evidence type="ECO:0000256" key="1">
    <source>
        <dbReference type="ARBA" id="ARBA00006432"/>
    </source>
</evidence>
<comment type="similarity">
    <text evidence="1">Belongs to the ATP-dependent AMP-binding enzyme family.</text>
</comment>
<sequence length="126" mass="14348">AGYCEIRDRKKSLVKVSGHSVFPKEVEELMGHHEMIAEAAVAGLPDEMSGEAVKAWVTLKKGYKAKVDITSEGLKKWCQENMAKWKSPKYIEFVKKLPVSLTGKVQRRQLQEKDMEKMKKGRDIRG</sequence>
<dbReference type="InterPro" id="IPR025110">
    <property type="entry name" value="AMP-bd_C"/>
</dbReference>
<dbReference type="SUPFAM" id="SSF56801">
    <property type="entry name" value="Acetyl-CoA synthetase-like"/>
    <property type="match status" value="1"/>
</dbReference>
<dbReference type="EMBL" id="BARS01017130">
    <property type="protein sequence ID" value="GAF94548.1"/>
    <property type="molecule type" value="Genomic_DNA"/>
</dbReference>
<protein>
    <recommendedName>
        <fullName evidence="4">AMP-binding enzyme C-terminal domain-containing protein</fullName>
    </recommendedName>
</protein>
<dbReference type="InterPro" id="IPR045851">
    <property type="entry name" value="AMP-bd_C_sf"/>
</dbReference>
<dbReference type="GO" id="GO:0006631">
    <property type="term" value="P:fatty acid metabolic process"/>
    <property type="evidence" value="ECO:0007669"/>
    <property type="project" value="TreeGrafter"/>
</dbReference>
<organism evidence="5">
    <name type="scientific">marine sediment metagenome</name>
    <dbReference type="NCBI Taxonomy" id="412755"/>
    <lineage>
        <taxon>unclassified sequences</taxon>
        <taxon>metagenomes</taxon>
        <taxon>ecological metagenomes</taxon>
    </lineage>
</organism>
<gene>
    <name evidence="5" type="ORF">S01H1_28061</name>
</gene>
<evidence type="ECO:0000256" key="3">
    <source>
        <dbReference type="SAM" id="MobiDB-lite"/>
    </source>
</evidence>
<feature type="region of interest" description="Disordered" evidence="3">
    <location>
        <begin position="105"/>
        <end position="126"/>
    </location>
</feature>
<accession>X0TLX6</accession>
<dbReference type="PANTHER" id="PTHR43201:SF5">
    <property type="entry name" value="MEDIUM-CHAIN ACYL-COA LIGASE ACSF2, MITOCHONDRIAL"/>
    <property type="match status" value="1"/>
</dbReference>
<dbReference type="GO" id="GO:0031956">
    <property type="term" value="F:medium-chain fatty acid-CoA ligase activity"/>
    <property type="evidence" value="ECO:0007669"/>
    <property type="project" value="TreeGrafter"/>
</dbReference>
<feature type="non-terminal residue" evidence="5">
    <location>
        <position position="1"/>
    </location>
</feature>
<evidence type="ECO:0000313" key="5">
    <source>
        <dbReference type="EMBL" id="GAF94548.1"/>
    </source>
</evidence>
<evidence type="ECO:0000256" key="2">
    <source>
        <dbReference type="ARBA" id="ARBA00022598"/>
    </source>
</evidence>
<proteinExistence type="inferred from homology"/>
<name>X0TLX6_9ZZZZ</name>
<dbReference type="Gene3D" id="3.30.300.30">
    <property type="match status" value="1"/>
</dbReference>
<feature type="domain" description="AMP-binding enzyme C-terminal" evidence="4">
    <location>
        <begin position="25"/>
        <end position="104"/>
    </location>
</feature>
<dbReference type="PANTHER" id="PTHR43201">
    <property type="entry name" value="ACYL-COA SYNTHETASE"/>
    <property type="match status" value="1"/>
</dbReference>
<reference evidence="5" key="1">
    <citation type="journal article" date="2014" name="Front. Microbiol.">
        <title>High frequency of phylogenetically diverse reductive dehalogenase-homologous genes in deep subseafloor sedimentary metagenomes.</title>
        <authorList>
            <person name="Kawai M."/>
            <person name="Futagami T."/>
            <person name="Toyoda A."/>
            <person name="Takaki Y."/>
            <person name="Nishi S."/>
            <person name="Hori S."/>
            <person name="Arai W."/>
            <person name="Tsubouchi T."/>
            <person name="Morono Y."/>
            <person name="Uchiyama I."/>
            <person name="Ito T."/>
            <person name="Fujiyama A."/>
            <person name="Inagaki F."/>
            <person name="Takami H."/>
        </authorList>
    </citation>
    <scope>NUCLEOTIDE SEQUENCE</scope>
    <source>
        <strain evidence="5">Expedition CK06-06</strain>
    </source>
</reference>
<evidence type="ECO:0000259" key="4">
    <source>
        <dbReference type="Pfam" id="PF13193"/>
    </source>
</evidence>
<comment type="caution">
    <text evidence="5">The sequence shown here is derived from an EMBL/GenBank/DDBJ whole genome shotgun (WGS) entry which is preliminary data.</text>
</comment>
<dbReference type="AlphaFoldDB" id="X0TLX6"/>
<dbReference type="Pfam" id="PF13193">
    <property type="entry name" value="AMP-binding_C"/>
    <property type="match status" value="1"/>
</dbReference>
<keyword evidence="2" id="KW-0436">Ligase</keyword>